<gene>
    <name evidence="1" type="ORF">ECANGB1_2279</name>
</gene>
<accession>A0A1Y1S3R6</accession>
<sequence>KKANKLVGFIGRTFDYKSEKVILTLYNALVRPHLEYCIQFWSPYYRKDINKLERIQRRMTKIIPRLRKKSYEERLKELNFFSLSKRRLRGDLIEVFKIFHGFDIININDYVTTDLTSSTRNNGFKIIGKRFRSNEAKHFFFNRIVNVWNSLPAQIVNSITIESFKKKLDKHLASVHQVEYFTTA</sequence>
<dbReference type="PANTHER" id="PTHR33332">
    <property type="entry name" value="REVERSE TRANSCRIPTASE DOMAIN-CONTAINING PROTEIN"/>
    <property type="match status" value="1"/>
</dbReference>
<dbReference type="OrthoDB" id="2188132at2759"/>
<dbReference type="EMBL" id="LWDP01000360">
    <property type="protein sequence ID" value="ORD92934.1"/>
    <property type="molecule type" value="Genomic_DNA"/>
</dbReference>
<dbReference type="AlphaFoldDB" id="A0A1Y1S3R6"/>
<comment type="caution">
    <text evidence="1">The sequence shown here is derived from an EMBL/GenBank/DDBJ whole genome shotgun (WGS) entry which is preliminary data.</text>
</comment>
<evidence type="ECO:0000313" key="1">
    <source>
        <dbReference type="EMBL" id="ORD92934.1"/>
    </source>
</evidence>
<keyword evidence="2" id="KW-1185">Reference proteome</keyword>
<name>A0A1Y1S3R6_9MICR</name>
<dbReference type="Proteomes" id="UP000192639">
    <property type="component" value="Unassembled WGS sequence"/>
</dbReference>
<reference evidence="1 2" key="1">
    <citation type="journal article" date="2017" name="Environ. Microbiol.">
        <title>Decay of the glycolytic pathway and adaptation to intranuclear parasitism within Enterocytozoonidae microsporidia.</title>
        <authorList>
            <person name="Wiredu Boakye D."/>
            <person name="Jaroenlak P."/>
            <person name="Prachumwat A."/>
            <person name="Williams T.A."/>
            <person name="Bateman K.S."/>
            <person name="Itsathitphaisarn O."/>
            <person name="Sritunyalucksana K."/>
            <person name="Paszkiewicz K.H."/>
            <person name="Moore K.A."/>
            <person name="Stentiford G.D."/>
            <person name="Williams B.A."/>
        </authorList>
    </citation>
    <scope>NUCLEOTIDE SEQUENCE [LARGE SCALE GENOMIC DNA]</scope>
    <source>
        <strain evidence="1 2">GB1</strain>
    </source>
</reference>
<feature type="non-terminal residue" evidence="1">
    <location>
        <position position="1"/>
    </location>
</feature>
<dbReference type="VEuPathDB" id="MicrosporidiaDB:ECANGB1_2279"/>
<proteinExistence type="predicted"/>
<organism evidence="1 2">
    <name type="scientific">Enterospora canceri</name>
    <dbReference type="NCBI Taxonomy" id="1081671"/>
    <lineage>
        <taxon>Eukaryota</taxon>
        <taxon>Fungi</taxon>
        <taxon>Fungi incertae sedis</taxon>
        <taxon>Microsporidia</taxon>
        <taxon>Enterocytozoonidae</taxon>
        <taxon>Enterospora</taxon>
    </lineage>
</organism>
<protein>
    <submittedName>
        <fullName evidence="1">Uncharacterized protein</fullName>
    </submittedName>
</protein>
<evidence type="ECO:0000313" key="2">
    <source>
        <dbReference type="Proteomes" id="UP000192639"/>
    </source>
</evidence>